<reference evidence="7" key="1">
    <citation type="journal article" date="2019" name="Int. J. Syst. Evol. Microbiol.">
        <title>The Global Catalogue of Microorganisms (GCM) 10K type strain sequencing project: providing services to taxonomists for standard genome sequencing and annotation.</title>
        <authorList>
            <consortium name="The Broad Institute Genomics Platform"/>
            <consortium name="The Broad Institute Genome Sequencing Center for Infectious Disease"/>
            <person name="Wu L."/>
            <person name="Ma J."/>
        </authorList>
    </citation>
    <scope>NUCLEOTIDE SEQUENCE [LARGE SCALE GENOMIC DNA]</scope>
    <source>
        <strain evidence="7">CGMCC 1.12750</strain>
    </source>
</reference>
<comment type="subcellular location">
    <subcellularLocation>
        <location evidence="1">Cell outer membrane</location>
    </subcellularLocation>
</comment>
<accession>A0ABW2UQK5</accession>
<dbReference type="Proteomes" id="UP001596516">
    <property type="component" value="Unassembled WGS sequence"/>
</dbReference>
<evidence type="ECO:0000313" key="6">
    <source>
        <dbReference type="EMBL" id="MFC7705836.1"/>
    </source>
</evidence>
<evidence type="ECO:0000256" key="1">
    <source>
        <dbReference type="ARBA" id="ARBA00004442"/>
    </source>
</evidence>
<feature type="domain" description="OmpA-like" evidence="5">
    <location>
        <begin position="181"/>
        <end position="299"/>
    </location>
</feature>
<dbReference type="Pfam" id="PF00691">
    <property type="entry name" value="OmpA"/>
    <property type="match status" value="1"/>
</dbReference>
<keyword evidence="2 4" id="KW-0472">Membrane</keyword>
<keyword evidence="7" id="KW-1185">Reference proteome</keyword>
<dbReference type="Gene3D" id="3.30.1330.60">
    <property type="entry name" value="OmpA-like domain"/>
    <property type="match status" value="1"/>
</dbReference>
<evidence type="ECO:0000313" key="7">
    <source>
        <dbReference type="Proteomes" id="UP001596516"/>
    </source>
</evidence>
<evidence type="ECO:0000256" key="2">
    <source>
        <dbReference type="ARBA" id="ARBA00023136"/>
    </source>
</evidence>
<dbReference type="InterPro" id="IPR006665">
    <property type="entry name" value="OmpA-like"/>
</dbReference>
<gene>
    <name evidence="6" type="ORF">ACFQXB_16770</name>
</gene>
<name>A0ABW2UQK5_9RHOB</name>
<evidence type="ECO:0000259" key="5">
    <source>
        <dbReference type="PROSITE" id="PS51123"/>
    </source>
</evidence>
<sequence length="299" mass="31539">MLAVAGVLLGAPALCMPLSLPPDVHVAAERQETFASHRVPTGSWRDGTLPALQAEGALRQIAWRTSRPASTLALMTPLRDELAAAGFEILFECATEHCGGFDFRYAIELFPEPDMHVDLGDYRFLSARRASDAGHEFISLIVSRSSGRGYAQLTHVAPSGEPAEVTSGLSTKARDPDAADYEYGAVVALDDLRFETGRTRLSAGSAGSLAELAAFLRANPGARAILVGHSDAQGSLAGNITLSRQRADAVRDVLVAEHGVAAGQISTQGVGHLAPRASNLTPGGRQQNRRVEALIEAAP</sequence>
<dbReference type="PANTHER" id="PTHR30329:SF21">
    <property type="entry name" value="LIPOPROTEIN YIAD-RELATED"/>
    <property type="match status" value="1"/>
</dbReference>
<dbReference type="PROSITE" id="PS51123">
    <property type="entry name" value="OMPA_2"/>
    <property type="match status" value="1"/>
</dbReference>
<dbReference type="InterPro" id="IPR050330">
    <property type="entry name" value="Bact_OuterMem_StrucFunc"/>
</dbReference>
<dbReference type="PRINTS" id="PR01021">
    <property type="entry name" value="OMPADOMAIN"/>
</dbReference>
<organism evidence="6 7">
    <name type="scientific">Plastorhodobacter daqingensis</name>
    <dbReference type="NCBI Taxonomy" id="1387281"/>
    <lineage>
        <taxon>Bacteria</taxon>
        <taxon>Pseudomonadati</taxon>
        <taxon>Pseudomonadota</taxon>
        <taxon>Alphaproteobacteria</taxon>
        <taxon>Rhodobacterales</taxon>
        <taxon>Paracoccaceae</taxon>
        <taxon>Plastorhodobacter</taxon>
    </lineage>
</organism>
<evidence type="ECO:0000256" key="3">
    <source>
        <dbReference type="ARBA" id="ARBA00023237"/>
    </source>
</evidence>
<dbReference type="CDD" id="cd07185">
    <property type="entry name" value="OmpA_C-like"/>
    <property type="match status" value="1"/>
</dbReference>
<proteinExistence type="predicted"/>
<dbReference type="InterPro" id="IPR006664">
    <property type="entry name" value="OMP_bac"/>
</dbReference>
<dbReference type="SUPFAM" id="SSF103088">
    <property type="entry name" value="OmpA-like"/>
    <property type="match status" value="1"/>
</dbReference>
<evidence type="ECO:0000256" key="4">
    <source>
        <dbReference type="PROSITE-ProRule" id="PRU00473"/>
    </source>
</evidence>
<dbReference type="InterPro" id="IPR036737">
    <property type="entry name" value="OmpA-like_sf"/>
</dbReference>
<dbReference type="PANTHER" id="PTHR30329">
    <property type="entry name" value="STATOR ELEMENT OF FLAGELLAR MOTOR COMPLEX"/>
    <property type="match status" value="1"/>
</dbReference>
<dbReference type="EMBL" id="JBHTFQ010000010">
    <property type="protein sequence ID" value="MFC7705836.1"/>
    <property type="molecule type" value="Genomic_DNA"/>
</dbReference>
<keyword evidence="3" id="KW-0998">Cell outer membrane</keyword>
<comment type="caution">
    <text evidence="6">The sequence shown here is derived from an EMBL/GenBank/DDBJ whole genome shotgun (WGS) entry which is preliminary data.</text>
</comment>
<dbReference type="RefSeq" id="WP_377406135.1">
    <property type="nucleotide sequence ID" value="NZ_JBHTFQ010000010.1"/>
</dbReference>
<protein>
    <submittedName>
        <fullName evidence="6">OmpA family protein</fullName>
    </submittedName>
</protein>